<evidence type="ECO:0000259" key="14">
    <source>
        <dbReference type="PROSITE" id="PS50109"/>
    </source>
</evidence>
<comment type="subcellular location">
    <subcellularLocation>
        <location evidence="2">Membrane</location>
    </subcellularLocation>
</comment>
<evidence type="ECO:0000256" key="11">
    <source>
        <dbReference type="ARBA" id="ARBA00023012"/>
    </source>
</evidence>
<dbReference type="Gene3D" id="3.30.565.10">
    <property type="entry name" value="Histidine kinase-like ATPase, C-terminal domain"/>
    <property type="match status" value="1"/>
</dbReference>
<keyword evidence="10 13" id="KW-1133">Transmembrane helix</keyword>
<dbReference type="PRINTS" id="PR00344">
    <property type="entry name" value="BCTRLSENSOR"/>
</dbReference>
<keyword evidence="9" id="KW-0067">ATP-binding</keyword>
<dbReference type="FunFam" id="3.30.565.10:FF:000013">
    <property type="entry name" value="Two-component sensor histidine kinase"/>
    <property type="match status" value="1"/>
</dbReference>
<keyword evidence="8 15" id="KW-0418">Kinase</keyword>
<keyword evidence="7" id="KW-0547">Nucleotide-binding</keyword>
<dbReference type="InterPro" id="IPR036890">
    <property type="entry name" value="HATPase_C_sf"/>
</dbReference>
<dbReference type="CDD" id="cd00082">
    <property type="entry name" value="HisKA"/>
    <property type="match status" value="1"/>
</dbReference>
<dbReference type="InterPro" id="IPR050351">
    <property type="entry name" value="BphY/WalK/GraS-like"/>
</dbReference>
<dbReference type="SUPFAM" id="SSF55874">
    <property type="entry name" value="ATPase domain of HSP90 chaperone/DNA topoisomerase II/histidine kinase"/>
    <property type="match status" value="1"/>
</dbReference>
<dbReference type="GO" id="GO:0016036">
    <property type="term" value="P:cellular response to phosphate starvation"/>
    <property type="evidence" value="ECO:0007669"/>
    <property type="project" value="TreeGrafter"/>
</dbReference>
<dbReference type="SUPFAM" id="SSF47384">
    <property type="entry name" value="Homodimeric domain of signal transducing histidine kinase"/>
    <property type="match status" value="1"/>
</dbReference>
<evidence type="ECO:0000256" key="6">
    <source>
        <dbReference type="ARBA" id="ARBA00022692"/>
    </source>
</evidence>
<proteinExistence type="predicted"/>
<evidence type="ECO:0000256" key="2">
    <source>
        <dbReference type="ARBA" id="ARBA00004370"/>
    </source>
</evidence>
<dbReference type="InterPro" id="IPR005467">
    <property type="entry name" value="His_kinase_dom"/>
</dbReference>
<feature type="domain" description="Histidine kinase" evidence="14">
    <location>
        <begin position="158"/>
        <end position="374"/>
    </location>
</feature>
<name>A0A076Z403_STRAG</name>
<keyword evidence="11" id="KW-0902">Two-component regulatory system</keyword>
<evidence type="ECO:0000256" key="12">
    <source>
        <dbReference type="ARBA" id="ARBA00023136"/>
    </source>
</evidence>
<feature type="transmembrane region" description="Helical" evidence="13">
    <location>
        <begin position="20"/>
        <end position="39"/>
    </location>
</feature>
<dbReference type="InterPro" id="IPR003594">
    <property type="entry name" value="HATPase_dom"/>
</dbReference>
<dbReference type="InterPro" id="IPR003661">
    <property type="entry name" value="HisK_dim/P_dom"/>
</dbReference>
<dbReference type="Pfam" id="PF02518">
    <property type="entry name" value="HATPase_c"/>
    <property type="match status" value="1"/>
</dbReference>
<protein>
    <recommendedName>
        <fullName evidence="3">histidine kinase</fullName>
        <ecNumber evidence="3">2.7.13.3</ecNumber>
    </recommendedName>
</protein>
<feature type="transmembrane region" description="Helical" evidence="13">
    <location>
        <begin position="75"/>
        <end position="93"/>
    </location>
</feature>
<dbReference type="GO" id="GO:0005524">
    <property type="term" value="F:ATP binding"/>
    <property type="evidence" value="ECO:0007669"/>
    <property type="project" value="UniProtKB-KW"/>
</dbReference>
<dbReference type="PROSITE" id="PS50109">
    <property type="entry name" value="HIS_KIN"/>
    <property type="match status" value="1"/>
</dbReference>
<dbReference type="GO" id="GO:0000155">
    <property type="term" value="F:phosphorelay sensor kinase activity"/>
    <property type="evidence" value="ECO:0007669"/>
    <property type="project" value="InterPro"/>
</dbReference>
<reference evidence="15" key="1">
    <citation type="submission" date="2013-09" db="EMBL/GenBank/DDBJ databases">
        <title>Emergence of vanG-mediated vancomycin-resistant Streptococcus agalactiae and Streptococcus anginosus.</title>
        <authorList>
            <person name="Beall B."/>
            <person name="Sammons S."/>
            <person name="Frace M."/>
            <person name="Knipe K."/>
            <person name="Srinivasan V."/>
        </authorList>
    </citation>
    <scope>NUCLEOTIDE SEQUENCE</scope>
    <source>
        <strain evidence="15">9056</strain>
    </source>
</reference>
<keyword evidence="5" id="KW-0808">Transferase</keyword>
<dbReference type="EC" id="2.7.13.3" evidence="3"/>
<evidence type="ECO:0000256" key="5">
    <source>
        <dbReference type="ARBA" id="ARBA00022679"/>
    </source>
</evidence>
<dbReference type="InterPro" id="IPR004358">
    <property type="entry name" value="Sig_transdc_His_kin-like_C"/>
</dbReference>
<accession>A0A076Z403</accession>
<evidence type="ECO:0000256" key="8">
    <source>
        <dbReference type="ARBA" id="ARBA00022777"/>
    </source>
</evidence>
<dbReference type="Pfam" id="PF00512">
    <property type="entry name" value="HisKA"/>
    <property type="match status" value="1"/>
</dbReference>
<sequence>MKKIKRDEYAAFQSKIMRRFCGNIIISILIVLGVYQFLWKGRIGDWIVWLLGKVLDNKHEAFAIYHNYFRGNKEIFFVVTIIFIFAIMLWQLFRWITKYFKEINSGIDALLTEDTEKIRFSKEMLPFEIKLNVVKQTLNKQKADAAYAEQRKDELVMYLAHDIRTPLTSVLGYLELLEKEPEMSIEQRSGYVHIALDKANRLEKMINEFFEITRYNSGQVTLSKVPIDLYYMLVQLSDELSPLFSNRGNSVILNIDENITIYADADKIARVFSNILKNAAAYSYPKTEIVISAEVKENQIALFFCNKGKTISADDLDKLFDKFYRSDKSRRTNTGGTGLGLAIAKEIVLLHNGEIYAESKNDTITFCVRLPMSD</sequence>
<evidence type="ECO:0000313" key="15">
    <source>
        <dbReference type="EMBL" id="AIK22065.1"/>
    </source>
</evidence>
<dbReference type="PATRIC" id="fig|1311.141.peg.680"/>
<dbReference type="GO" id="GO:0005886">
    <property type="term" value="C:plasma membrane"/>
    <property type="evidence" value="ECO:0007669"/>
    <property type="project" value="TreeGrafter"/>
</dbReference>
<dbReference type="EMBL" id="KF704242">
    <property type="protein sequence ID" value="AIK22065.1"/>
    <property type="molecule type" value="Genomic_DNA"/>
</dbReference>
<dbReference type="PANTHER" id="PTHR45453">
    <property type="entry name" value="PHOSPHATE REGULON SENSOR PROTEIN PHOR"/>
    <property type="match status" value="1"/>
</dbReference>
<dbReference type="SMART" id="SM00388">
    <property type="entry name" value="HisKA"/>
    <property type="match status" value="1"/>
</dbReference>
<evidence type="ECO:0000256" key="7">
    <source>
        <dbReference type="ARBA" id="ARBA00022741"/>
    </source>
</evidence>
<comment type="catalytic activity">
    <reaction evidence="1">
        <text>ATP + protein L-histidine = ADP + protein N-phospho-L-histidine.</text>
        <dbReference type="EC" id="2.7.13.3"/>
    </reaction>
</comment>
<dbReference type="InterPro" id="IPR036097">
    <property type="entry name" value="HisK_dim/P_sf"/>
</dbReference>
<dbReference type="GO" id="GO:0004721">
    <property type="term" value="F:phosphoprotein phosphatase activity"/>
    <property type="evidence" value="ECO:0007669"/>
    <property type="project" value="TreeGrafter"/>
</dbReference>
<dbReference type="SMART" id="SM00387">
    <property type="entry name" value="HATPase_c"/>
    <property type="match status" value="1"/>
</dbReference>
<evidence type="ECO:0000256" key="3">
    <source>
        <dbReference type="ARBA" id="ARBA00012438"/>
    </source>
</evidence>
<keyword evidence="4" id="KW-0597">Phosphoprotein</keyword>
<gene>
    <name evidence="15" type="primary">vanS</name>
</gene>
<dbReference type="AlphaFoldDB" id="A0A076Z403"/>
<evidence type="ECO:0000256" key="4">
    <source>
        <dbReference type="ARBA" id="ARBA00022553"/>
    </source>
</evidence>
<dbReference type="Gene3D" id="1.10.287.130">
    <property type="match status" value="1"/>
</dbReference>
<keyword evidence="12 13" id="KW-0472">Membrane</keyword>
<keyword evidence="6 13" id="KW-0812">Transmembrane</keyword>
<dbReference type="PANTHER" id="PTHR45453:SF1">
    <property type="entry name" value="PHOSPHATE REGULON SENSOR PROTEIN PHOR"/>
    <property type="match status" value="1"/>
</dbReference>
<evidence type="ECO:0000256" key="13">
    <source>
        <dbReference type="SAM" id="Phobius"/>
    </source>
</evidence>
<dbReference type="RefSeq" id="WP_041330226.1">
    <property type="nucleotide sequence ID" value="NZ_CP007571.1"/>
</dbReference>
<organism evidence="15">
    <name type="scientific">Streptococcus agalactiae</name>
    <dbReference type="NCBI Taxonomy" id="1311"/>
    <lineage>
        <taxon>Bacteria</taxon>
        <taxon>Bacillati</taxon>
        <taxon>Bacillota</taxon>
        <taxon>Bacilli</taxon>
        <taxon>Lactobacillales</taxon>
        <taxon>Streptococcaceae</taxon>
        <taxon>Streptococcus</taxon>
    </lineage>
</organism>
<evidence type="ECO:0000256" key="1">
    <source>
        <dbReference type="ARBA" id="ARBA00000085"/>
    </source>
</evidence>
<evidence type="ECO:0000256" key="10">
    <source>
        <dbReference type="ARBA" id="ARBA00022989"/>
    </source>
</evidence>
<evidence type="ECO:0000256" key="9">
    <source>
        <dbReference type="ARBA" id="ARBA00022840"/>
    </source>
</evidence>